<evidence type="ECO:0000313" key="4">
    <source>
        <dbReference type="Proteomes" id="UP000308828"/>
    </source>
</evidence>
<dbReference type="EMBL" id="STGV01000005">
    <property type="protein sequence ID" value="THV21534.1"/>
    <property type="molecule type" value="Genomic_DNA"/>
</dbReference>
<feature type="region of interest" description="Disordered" evidence="1">
    <location>
        <begin position="75"/>
        <end position="169"/>
    </location>
</feature>
<dbReference type="RefSeq" id="WP_136599581.1">
    <property type="nucleotide sequence ID" value="NZ_STGV01000005.1"/>
</dbReference>
<dbReference type="Pfam" id="PF10082">
    <property type="entry name" value="BBP2_2"/>
    <property type="match status" value="1"/>
</dbReference>
<protein>
    <recommendedName>
        <fullName evidence="5">Outer membrane beta-barrel protein</fullName>
    </recommendedName>
</protein>
<evidence type="ECO:0000256" key="1">
    <source>
        <dbReference type="SAM" id="MobiDB-lite"/>
    </source>
</evidence>
<evidence type="ECO:0008006" key="5">
    <source>
        <dbReference type="Google" id="ProtNLM"/>
    </source>
</evidence>
<feature type="compositionally biased region" description="Basic and acidic residues" evidence="1">
    <location>
        <begin position="100"/>
        <end position="115"/>
    </location>
</feature>
<sequence>MTREARSRTSGRDRGLRRAFALLLASHVFTLPFQAYAQQAATGTPSSGGSAAYGQTQTYPDTASDLQAITPADASANVADPTPSTGSLPAAEDDAGISPLRDDDMLRQNLREPRVDGTGSLPQRTDEDDSGIRLGSFILRPSISQQLGHERNGTADNDTSRSFSETGLKGTLTSDWSRHELRLSGDGAWQKTLSGEGNDKPRANLDAALRLDLADDTTLGVNSFYRFSREDTDDPNALANASVQSGVHEYGGGLSLERDFGRIRGALTGDLTRLTYSDAELSDGTTVARSDRDRLRGTITGRIGYELSPALIPFVELSAGRIRYDETLDSAGFRRSADVYGARGGVALDLGEKLRGELAIGHEEQRFDDARLAALSALTLDGNLDWSPREGTLVSLTWDTSIDPSTTAGVNGAVVHQLRSSLSYDLRSNLVARLTGGTTLTRYDGDTAGSNSTAWLAGAGLTWKVNRYLDATADLTYERTKYKSGADNDSLTALVGLTLKR</sequence>
<dbReference type="InterPro" id="IPR018759">
    <property type="entry name" value="BBP2_2"/>
</dbReference>
<dbReference type="Proteomes" id="UP000308828">
    <property type="component" value="Unassembled WGS sequence"/>
</dbReference>
<feature type="compositionally biased region" description="Polar residues" evidence="1">
    <location>
        <begin position="154"/>
        <end position="169"/>
    </location>
</feature>
<reference evidence="3 4" key="1">
    <citation type="submission" date="2019-04" db="EMBL/GenBank/DDBJ databases">
        <title>Genome sequence of strain shin9-1.</title>
        <authorList>
            <person name="Gao J."/>
            <person name="Sun J."/>
        </authorList>
    </citation>
    <scope>NUCLEOTIDE SEQUENCE [LARGE SCALE GENOMIC DNA]</scope>
    <source>
        <strain evidence="4">shin9-1</strain>
    </source>
</reference>
<dbReference type="AlphaFoldDB" id="A0A4S8P1P7"/>
<accession>A0A4S8P1P7</accession>
<proteinExistence type="predicted"/>
<comment type="caution">
    <text evidence="3">The sequence shown here is derived from an EMBL/GenBank/DDBJ whole genome shotgun (WGS) entry which is preliminary data.</text>
</comment>
<gene>
    <name evidence="3" type="ORF">FAA97_16105</name>
</gene>
<dbReference type="OrthoDB" id="7398962at2"/>
<feature type="signal peptide" evidence="2">
    <location>
        <begin position="1"/>
        <end position="37"/>
    </location>
</feature>
<feature type="chain" id="PRO_5020230531" description="Outer membrane beta-barrel protein" evidence="2">
    <location>
        <begin position="38"/>
        <end position="501"/>
    </location>
</feature>
<keyword evidence="2" id="KW-0732">Signal</keyword>
<organism evidence="3 4">
    <name type="scientific">Peteryoungia ipomoeae</name>
    <dbReference type="NCBI Taxonomy" id="1210932"/>
    <lineage>
        <taxon>Bacteria</taxon>
        <taxon>Pseudomonadati</taxon>
        <taxon>Pseudomonadota</taxon>
        <taxon>Alphaproteobacteria</taxon>
        <taxon>Hyphomicrobiales</taxon>
        <taxon>Rhizobiaceae</taxon>
        <taxon>Peteryoungia</taxon>
    </lineage>
</organism>
<evidence type="ECO:0000313" key="3">
    <source>
        <dbReference type="EMBL" id="THV21534.1"/>
    </source>
</evidence>
<evidence type="ECO:0000256" key="2">
    <source>
        <dbReference type="SAM" id="SignalP"/>
    </source>
</evidence>
<keyword evidence="4" id="KW-1185">Reference proteome</keyword>
<name>A0A4S8P1P7_9HYPH</name>